<keyword evidence="4 8" id="KW-0732">Signal</keyword>
<dbReference type="PIRSF" id="PIRSF006076">
    <property type="entry name" value="OM_assembly_OMP85"/>
    <property type="match status" value="1"/>
</dbReference>
<dbReference type="STRING" id="1454373.ACMU_08010"/>
<evidence type="ECO:0000256" key="8">
    <source>
        <dbReference type="HAMAP-Rule" id="MF_01430"/>
    </source>
</evidence>
<keyword evidence="3 8" id="KW-0812">Transmembrane</keyword>
<reference evidence="11 12" key="1">
    <citation type="submission" date="2014-03" db="EMBL/GenBank/DDBJ databases">
        <title>Draft Genome Sequence of Actibacterium mucosum KCTC 23349, a Marine Alphaproteobacterium with Complex Ionic Requirements Isolated from Mediterranean Seawater at Malvarrosa Beach, Valencia, Spain.</title>
        <authorList>
            <person name="Arahal D.R."/>
            <person name="Shao Z."/>
            <person name="Lai Q."/>
            <person name="Pujalte M.J."/>
        </authorList>
    </citation>
    <scope>NUCLEOTIDE SEQUENCE [LARGE SCALE GENOMIC DNA]</scope>
    <source>
        <strain evidence="11 12">KCTC 23349</strain>
    </source>
</reference>
<protein>
    <recommendedName>
        <fullName evidence="8 9">Outer membrane protein assembly factor BamA</fullName>
    </recommendedName>
</protein>
<comment type="subunit">
    <text evidence="8">Part of the Bam complex.</text>
</comment>
<comment type="function">
    <text evidence="8">Part of the outer membrane protein assembly complex, which is involved in assembly and insertion of beta-barrel proteins into the outer membrane.</text>
</comment>
<comment type="caution">
    <text evidence="11">The sequence shown here is derived from an EMBL/GenBank/DDBJ whole genome shotgun (WGS) entry which is preliminary data.</text>
</comment>
<dbReference type="RefSeq" id="WP_051588035.1">
    <property type="nucleotide sequence ID" value="NZ_JFKE01000002.1"/>
</dbReference>
<evidence type="ECO:0000256" key="3">
    <source>
        <dbReference type="ARBA" id="ARBA00022692"/>
    </source>
</evidence>
<dbReference type="AlphaFoldDB" id="A0A037ZMT5"/>
<dbReference type="InterPro" id="IPR000184">
    <property type="entry name" value="Bac_surfAg_D15"/>
</dbReference>
<evidence type="ECO:0000256" key="2">
    <source>
        <dbReference type="ARBA" id="ARBA00022452"/>
    </source>
</evidence>
<evidence type="ECO:0000256" key="6">
    <source>
        <dbReference type="ARBA" id="ARBA00023136"/>
    </source>
</evidence>
<evidence type="ECO:0000256" key="7">
    <source>
        <dbReference type="ARBA" id="ARBA00023237"/>
    </source>
</evidence>
<dbReference type="InterPro" id="IPR039910">
    <property type="entry name" value="D15-like"/>
</dbReference>
<dbReference type="GO" id="GO:0051205">
    <property type="term" value="P:protein insertion into membrane"/>
    <property type="evidence" value="ECO:0007669"/>
    <property type="project" value="UniProtKB-UniRule"/>
</dbReference>
<feature type="domain" description="POTRA" evidence="10">
    <location>
        <begin position="363"/>
        <end position="436"/>
    </location>
</feature>
<comment type="similarity">
    <text evidence="8">Belongs to the BamA family.</text>
</comment>
<dbReference type="Gene3D" id="3.10.20.310">
    <property type="entry name" value="membrane protein fhac"/>
    <property type="match status" value="5"/>
</dbReference>
<dbReference type="GO" id="GO:0009279">
    <property type="term" value="C:cell outer membrane"/>
    <property type="evidence" value="ECO:0007669"/>
    <property type="project" value="UniProtKB-SubCell"/>
</dbReference>
<dbReference type="EMBL" id="JFKE01000002">
    <property type="protein sequence ID" value="KAJ56873.1"/>
    <property type="molecule type" value="Genomic_DNA"/>
</dbReference>
<dbReference type="OrthoDB" id="9803054at2"/>
<evidence type="ECO:0000256" key="5">
    <source>
        <dbReference type="ARBA" id="ARBA00022737"/>
    </source>
</evidence>
<proteinExistence type="inferred from homology"/>
<feature type="domain" description="POTRA" evidence="10">
    <location>
        <begin position="110"/>
        <end position="187"/>
    </location>
</feature>
<dbReference type="HAMAP" id="MF_01430">
    <property type="entry name" value="OM_assembly_BamA"/>
    <property type="match status" value="1"/>
</dbReference>
<sequence>MTNFLRGFAAAVSRAKAAGIAVFVSFALVFSALPDDVAAQSFRFTNVQIEGNQRVDGATILSYTGIERGVPIEAGALNEAYQNVVNSGLFESVEFEPRGNTLLIRVVEFPTINLIAFEGNRILKDDVLADIIVSQSRRVYSPSRAEADAAEIVNAYAQSGRIAATVEPKIIRRSDNRVDLVFEILEGRVIEIERISFVGNRAFSERRLRGVLETKQAGLLRRFVRSDTFIGDRIDFDRQVLSDFYASRGYIDFQVLGVSSELTRQRDAFLLTFNVQEGQQFDVGEISVVSDLEEVDVDEYLAALKLSSGKTYSPELIEQNIARLERKAVQQGLDFVRVDPRITRNDRDLLLDVEFAVVRGPRIFVERIDIEGNATTLDRVIRRQFDTVEGDPFNPREIRETAERIRALGFFSTAEVNAREGSSPSQVVVDVDVEEQPTGSLSFGAAYSATNGIGLTASFNESNFLGRGQTLAFSFATGTDNRQGTLTFFEPAILGRDVGFRVTGSYAETNDQNSNLYDTQAIAFSPSIEFPLADFSRFGLNYTFEQTELSNYTGSSALIAAETARGSETRSSLGFSYEFDTRRTGLNPDAGVLVRFSQDIAGVGGDLNQLETSLLVGAETLAFGDVELRAEAEAGFLQTLNGTSRLTDRFFGNGKIRGFDFNGFGPRDTGAASNDALGGNQLLAIRLEAEFPLGIPEEYGIRGGLFADFGSVWGLDNNLGGTIDDSFALRSVVGASIFWDTAIGPLRFNFTRALQKESFDEEQRFDLTISTRF</sequence>
<keyword evidence="7 8" id="KW-0998">Cell outer membrane</keyword>
<gene>
    <name evidence="8" type="primary">bamA</name>
    <name evidence="11" type="ORF">ACMU_08010</name>
</gene>
<feature type="domain" description="POTRA" evidence="10">
    <location>
        <begin position="42"/>
        <end position="109"/>
    </location>
</feature>
<dbReference type="InterPro" id="IPR034746">
    <property type="entry name" value="POTRA"/>
</dbReference>
<evidence type="ECO:0000256" key="1">
    <source>
        <dbReference type="ARBA" id="ARBA00004370"/>
    </source>
</evidence>
<dbReference type="InterPro" id="IPR023707">
    <property type="entry name" value="OM_assembly_BamA"/>
</dbReference>
<evidence type="ECO:0000256" key="9">
    <source>
        <dbReference type="NCBIfam" id="TIGR03303"/>
    </source>
</evidence>
<evidence type="ECO:0000259" key="10">
    <source>
        <dbReference type="PROSITE" id="PS51779"/>
    </source>
</evidence>
<keyword evidence="2 8" id="KW-1134">Transmembrane beta strand</keyword>
<dbReference type="Proteomes" id="UP000026249">
    <property type="component" value="Unassembled WGS sequence"/>
</dbReference>
<dbReference type="InterPro" id="IPR010827">
    <property type="entry name" value="BamA/TamA_POTRA"/>
</dbReference>
<comment type="subcellular location">
    <subcellularLocation>
        <location evidence="8">Cell outer membrane</location>
    </subcellularLocation>
    <subcellularLocation>
        <location evidence="1">Membrane</location>
    </subcellularLocation>
</comment>
<organism evidence="11 12">
    <name type="scientific">Actibacterium mucosum KCTC 23349</name>
    <dbReference type="NCBI Taxonomy" id="1454373"/>
    <lineage>
        <taxon>Bacteria</taxon>
        <taxon>Pseudomonadati</taxon>
        <taxon>Pseudomonadota</taxon>
        <taxon>Alphaproteobacteria</taxon>
        <taxon>Rhodobacterales</taxon>
        <taxon>Roseobacteraceae</taxon>
        <taxon>Actibacterium</taxon>
    </lineage>
</organism>
<keyword evidence="5 8" id="KW-0677">Repeat</keyword>
<dbReference type="Pfam" id="PF07244">
    <property type="entry name" value="POTRA"/>
    <property type="match status" value="3"/>
</dbReference>
<dbReference type="NCBIfam" id="TIGR03303">
    <property type="entry name" value="OM_YaeT"/>
    <property type="match status" value="1"/>
</dbReference>
<name>A0A037ZMT5_9RHOB</name>
<dbReference type="Pfam" id="PF01103">
    <property type="entry name" value="Omp85"/>
    <property type="match status" value="1"/>
</dbReference>
<evidence type="ECO:0000256" key="4">
    <source>
        <dbReference type="ARBA" id="ARBA00022729"/>
    </source>
</evidence>
<keyword evidence="6 8" id="KW-0472">Membrane</keyword>
<dbReference type="PROSITE" id="PS51779">
    <property type="entry name" value="POTRA"/>
    <property type="match status" value="3"/>
</dbReference>
<dbReference type="PANTHER" id="PTHR12815:SF47">
    <property type="entry name" value="TRANSLOCATION AND ASSEMBLY MODULE SUBUNIT TAMA"/>
    <property type="match status" value="1"/>
</dbReference>
<keyword evidence="12" id="KW-1185">Reference proteome</keyword>
<evidence type="ECO:0000313" key="12">
    <source>
        <dbReference type="Proteomes" id="UP000026249"/>
    </source>
</evidence>
<accession>A0A037ZMT5</accession>
<dbReference type="Gene3D" id="2.40.160.50">
    <property type="entry name" value="membrane protein fhac: a member of the omp85/tpsb transporter family"/>
    <property type="match status" value="1"/>
</dbReference>
<dbReference type="PANTHER" id="PTHR12815">
    <property type="entry name" value="SORTING AND ASSEMBLY MACHINERY SAMM50 PROTEIN FAMILY MEMBER"/>
    <property type="match status" value="1"/>
</dbReference>
<evidence type="ECO:0000313" key="11">
    <source>
        <dbReference type="EMBL" id="KAJ56873.1"/>
    </source>
</evidence>
<dbReference type="GO" id="GO:0043165">
    <property type="term" value="P:Gram-negative-bacterium-type cell outer membrane assembly"/>
    <property type="evidence" value="ECO:0007669"/>
    <property type="project" value="UniProtKB-UniRule"/>
</dbReference>